<protein>
    <submittedName>
        <fullName evidence="5">Probable serine/threonine-protein kinase PBL9 isoform X1</fullName>
    </submittedName>
</protein>
<evidence type="ECO:0000256" key="1">
    <source>
        <dbReference type="ARBA" id="ARBA00022741"/>
    </source>
</evidence>
<dbReference type="PANTHER" id="PTHR27001:SF594">
    <property type="entry name" value="OS04G0689400 PROTEIN"/>
    <property type="match status" value="1"/>
</dbReference>
<name>A0A9R0J481_SPIOL</name>
<dbReference type="AlphaFoldDB" id="A0A9R0J481"/>
<organism evidence="4 5">
    <name type="scientific">Spinacia oleracea</name>
    <name type="common">Spinach</name>
    <dbReference type="NCBI Taxonomy" id="3562"/>
    <lineage>
        <taxon>Eukaryota</taxon>
        <taxon>Viridiplantae</taxon>
        <taxon>Streptophyta</taxon>
        <taxon>Embryophyta</taxon>
        <taxon>Tracheophyta</taxon>
        <taxon>Spermatophyta</taxon>
        <taxon>Magnoliopsida</taxon>
        <taxon>eudicotyledons</taxon>
        <taxon>Gunneridae</taxon>
        <taxon>Pentapetalae</taxon>
        <taxon>Caryophyllales</taxon>
        <taxon>Chenopodiaceae</taxon>
        <taxon>Chenopodioideae</taxon>
        <taxon>Anserineae</taxon>
        <taxon>Spinacia</taxon>
    </lineage>
</organism>
<sequence length="277" mass="31686">MTVALGIARLFEFLHHSNVLHLVHAELSPRILLDQEMNPVLYDIGTTRSGIIQLIEGVEDSCEGSVVPQSDIFSFGVLLMSLICKYDVTEVVTRMMARHVEERYKSKFSLAHESFVNHPLFDEYDGHDLSVLVFKCLGLEYPMTRPTASEIVKQLENLSIFTGTHKTTEVDNDDKVLTRSVVGRKHTWRKSVTCIKRLFCYSSSNKKNVQKVPEGPTIMRPHVYKPGSLSAEHLRIGYLDEIAYDCMVEEAELKRVRKWRENFVRKVREKGLVAGNM</sequence>
<keyword evidence="5" id="KW-0418">Kinase</keyword>
<dbReference type="InterPro" id="IPR000719">
    <property type="entry name" value="Prot_kinase_dom"/>
</dbReference>
<reference evidence="5" key="2">
    <citation type="submission" date="2025-08" db="UniProtKB">
        <authorList>
            <consortium name="RefSeq"/>
        </authorList>
    </citation>
    <scope>IDENTIFICATION</scope>
    <source>
        <tissue evidence="5">Leaf</tissue>
    </source>
</reference>
<evidence type="ECO:0000256" key="2">
    <source>
        <dbReference type="ARBA" id="ARBA00022840"/>
    </source>
</evidence>
<feature type="domain" description="Protein kinase" evidence="3">
    <location>
        <begin position="1"/>
        <end position="158"/>
    </location>
</feature>
<dbReference type="Proteomes" id="UP000813463">
    <property type="component" value="Chromosome 4"/>
</dbReference>
<dbReference type="PROSITE" id="PS50011">
    <property type="entry name" value="PROTEIN_KINASE_DOM"/>
    <property type="match status" value="1"/>
</dbReference>
<evidence type="ECO:0000313" key="4">
    <source>
        <dbReference type="Proteomes" id="UP000813463"/>
    </source>
</evidence>
<dbReference type="GO" id="GO:0005524">
    <property type="term" value="F:ATP binding"/>
    <property type="evidence" value="ECO:0007669"/>
    <property type="project" value="UniProtKB-KW"/>
</dbReference>
<dbReference type="Gene3D" id="1.10.510.10">
    <property type="entry name" value="Transferase(Phosphotransferase) domain 1"/>
    <property type="match status" value="1"/>
</dbReference>
<reference evidence="4" key="1">
    <citation type="journal article" date="2021" name="Nat. Commun.">
        <title>Genomic analyses provide insights into spinach domestication and the genetic basis of agronomic traits.</title>
        <authorList>
            <person name="Cai X."/>
            <person name="Sun X."/>
            <person name="Xu C."/>
            <person name="Sun H."/>
            <person name="Wang X."/>
            <person name="Ge C."/>
            <person name="Zhang Z."/>
            <person name="Wang Q."/>
            <person name="Fei Z."/>
            <person name="Jiao C."/>
            <person name="Wang Q."/>
        </authorList>
    </citation>
    <scope>NUCLEOTIDE SEQUENCE [LARGE SCALE GENOMIC DNA]</scope>
    <source>
        <strain evidence="4">cv. Varoflay</strain>
    </source>
</reference>
<gene>
    <name evidence="5" type="primary">LOC110798822</name>
</gene>
<accession>A0A9R0J481</accession>
<dbReference type="GO" id="GO:0005886">
    <property type="term" value="C:plasma membrane"/>
    <property type="evidence" value="ECO:0007669"/>
    <property type="project" value="TreeGrafter"/>
</dbReference>
<dbReference type="KEGG" id="soe:110798822"/>
<evidence type="ECO:0000313" key="5">
    <source>
        <dbReference type="RefSeq" id="XP_021859715.1"/>
    </source>
</evidence>
<keyword evidence="1" id="KW-0547">Nucleotide-binding</keyword>
<dbReference type="OrthoDB" id="1711336at2759"/>
<dbReference type="RefSeq" id="XP_021859715.1">
    <property type="nucleotide sequence ID" value="XM_022004023.2"/>
</dbReference>
<keyword evidence="2" id="KW-0067">ATP-binding</keyword>
<dbReference type="PANTHER" id="PTHR27001">
    <property type="entry name" value="OS01G0253100 PROTEIN"/>
    <property type="match status" value="1"/>
</dbReference>
<proteinExistence type="predicted"/>
<keyword evidence="5" id="KW-0808">Transferase</keyword>
<evidence type="ECO:0000259" key="3">
    <source>
        <dbReference type="PROSITE" id="PS50011"/>
    </source>
</evidence>
<dbReference type="InterPro" id="IPR011009">
    <property type="entry name" value="Kinase-like_dom_sf"/>
</dbReference>
<dbReference type="GO" id="GO:0004672">
    <property type="term" value="F:protein kinase activity"/>
    <property type="evidence" value="ECO:0007669"/>
    <property type="project" value="InterPro"/>
</dbReference>
<keyword evidence="4" id="KW-1185">Reference proteome</keyword>
<dbReference type="SUPFAM" id="SSF56112">
    <property type="entry name" value="Protein kinase-like (PK-like)"/>
    <property type="match status" value="1"/>
</dbReference>